<reference evidence="1" key="1">
    <citation type="submission" date="2020-06" db="EMBL/GenBank/DDBJ databases">
        <authorList>
            <person name="Onetto C."/>
        </authorList>
    </citation>
    <scope>NUCLEOTIDE SEQUENCE</scope>
</reference>
<dbReference type="Proteomes" id="UP000714618">
    <property type="component" value="Unassembled WGS sequence"/>
</dbReference>
<keyword evidence="2" id="KW-1185">Reference proteome</keyword>
<comment type="caution">
    <text evidence="1">The sequence shown here is derived from an EMBL/GenBank/DDBJ whole genome shotgun (WGS) entry which is preliminary data.</text>
</comment>
<name>A0A9N8JJY2_9PEZI</name>
<evidence type="ECO:0000313" key="2">
    <source>
        <dbReference type="Proteomes" id="UP000714618"/>
    </source>
</evidence>
<accession>A0A9N8JJY2</accession>
<dbReference type="AlphaFoldDB" id="A0A9N8JJY2"/>
<evidence type="ECO:0000313" key="1">
    <source>
        <dbReference type="EMBL" id="CAD0088289.1"/>
    </source>
</evidence>
<dbReference type="EMBL" id="CAIJEO010000003">
    <property type="protein sequence ID" value="CAD0088289.1"/>
    <property type="molecule type" value="Genomic_DNA"/>
</dbReference>
<organism evidence="1 2">
    <name type="scientific">Aureobasidium mustum</name>
    <dbReference type="NCBI Taxonomy" id="2773714"/>
    <lineage>
        <taxon>Eukaryota</taxon>
        <taxon>Fungi</taxon>
        <taxon>Dikarya</taxon>
        <taxon>Ascomycota</taxon>
        <taxon>Pezizomycotina</taxon>
        <taxon>Dothideomycetes</taxon>
        <taxon>Dothideomycetidae</taxon>
        <taxon>Dothideales</taxon>
        <taxon>Saccotheciaceae</taxon>
        <taxon>Aureobasidium</taxon>
    </lineage>
</organism>
<proteinExistence type="predicted"/>
<sequence length="65" mass="7340">MYAFIEAPEKLFAFREEHFIPEDSTQQFLNEGKVTSAAARQCLRGIGPALVDDRQNILEAAERSI</sequence>
<protein>
    <submittedName>
        <fullName evidence="1">Uncharacterized protein</fullName>
    </submittedName>
</protein>
<gene>
    <name evidence="1" type="ORF">AWRI4233_LOCUS1572</name>
</gene>